<dbReference type="GO" id="GO:0008081">
    <property type="term" value="F:phosphoric diester hydrolase activity"/>
    <property type="evidence" value="ECO:0007669"/>
    <property type="project" value="UniProtKB-ARBA"/>
</dbReference>
<dbReference type="AlphaFoldDB" id="A0A1X7PGG5"/>
<proteinExistence type="predicted"/>
<dbReference type="Pfam" id="PF13487">
    <property type="entry name" value="HD_5"/>
    <property type="match status" value="1"/>
</dbReference>
<dbReference type="CDD" id="cd00077">
    <property type="entry name" value="HDc"/>
    <property type="match status" value="1"/>
</dbReference>
<dbReference type="PROSITE" id="PS51832">
    <property type="entry name" value="HD_GYP"/>
    <property type="match status" value="1"/>
</dbReference>
<dbReference type="SUPFAM" id="SSF109604">
    <property type="entry name" value="HD-domain/PDEase-like"/>
    <property type="match status" value="1"/>
</dbReference>
<sequence>MSGLAERAQIYDETGSLEDLMLQLSMARGIDEIMAVVRTGVRPLIGADGVTFVLRDHGMCHYAEEDAIAPLWKGQRFPMNTCISGWAMLHREAAIIEDIYADPRIPHAAYRPTFVRSLVMVPVRKEDPVAAMGIYWAQRRRPQDHEVRIAQRIANSAAVAMTNVALLESLAAARDEAVKAQEAIILALGSLAETRDVETGNHVYRTQHYVRVMAEAARARGVYAGQLDDRTIELIVKAAPLHDIGKVGVPDRILRKAGPLTARETAIMRTHAAIGRDAIAKAETHFGAGTRFFRIAQDIAYTHHEKWDGSGYPCGLAGEEIPLSGRLMAIADVYDALVSPRVYKAAFPHKRAVRIILDERGRHFDPLLVDVFSEVEEDFQWILHEFGDDTSR</sequence>
<feature type="domain" description="HD-GYP" evidence="1">
    <location>
        <begin position="177"/>
        <end position="388"/>
    </location>
</feature>
<dbReference type="Pfam" id="PF13185">
    <property type="entry name" value="GAF_2"/>
    <property type="match status" value="1"/>
</dbReference>
<organism evidence="2 3">
    <name type="scientific">Mesorhizobium australicum</name>
    <dbReference type="NCBI Taxonomy" id="536018"/>
    <lineage>
        <taxon>Bacteria</taxon>
        <taxon>Pseudomonadati</taxon>
        <taxon>Pseudomonadota</taxon>
        <taxon>Alphaproteobacteria</taxon>
        <taxon>Hyphomicrobiales</taxon>
        <taxon>Phyllobacteriaceae</taxon>
        <taxon>Mesorhizobium</taxon>
    </lineage>
</organism>
<evidence type="ECO:0000313" key="3">
    <source>
        <dbReference type="Proteomes" id="UP000193083"/>
    </source>
</evidence>
<dbReference type="InterPro" id="IPR052020">
    <property type="entry name" value="Cyclic_di-GMP/3'3'-cGAMP_PDE"/>
</dbReference>
<accession>A0A1X7PGG5</accession>
<dbReference type="InterPro" id="IPR037522">
    <property type="entry name" value="HD_GYP_dom"/>
</dbReference>
<dbReference type="Proteomes" id="UP000193083">
    <property type="component" value="Unassembled WGS sequence"/>
</dbReference>
<dbReference type="SMART" id="SM00471">
    <property type="entry name" value="HDc"/>
    <property type="match status" value="1"/>
</dbReference>
<reference evidence="2 3" key="1">
    <citation type="submission" date="2017-04" db="EMBL/GenBank/DDBJ databases">
        <authorList>
            <person name="Afonso C.L."/>
            <person name="Miller P.J."/>
            <person name="Scott M.A."/>
            <person name="Spackman E."/>
            <person name="Goraichik I."/>
            <person name="Dimitrov K.M."/>
            <person name="Suarez D.L."/>
            <person name="Swayne D.E."/>
        </authorList>
    </citation>
    <scope>NUCLEOTIDE SEQUENCE [LARGE SCALE GENOMIC DNA]</scope>
    <source>
        <strain evidence="2 3">B5P</strain>
    </source>
</reference>
<evidence type="ECO:0000313" key="2">
    <source>
        <dbReference type="EMBL" id="SMH50365.1"/>
    </source>
</evidence>
<dbReference type="Gene3D" id="3.30.450.40">
    <property type="match status" value="1"/>
</dbReference>
<dbReference type="PANTHER" id="PTHR45228">
    <property type="entry name" value="CYCLIC DI-GMP PHOSPHODIESTERASE TM_0186-RELATED"/>
    <property type="match status" value="1"/>
</dbReference>
<dbReference type="InterPro" id="IPR029016">
    <property type="entry name" value="GAF-like_dom_sf"/>
</dbReference>
<keyword evidence="3" id="KW-1185">Reference proteome</keyword>
<dbReference type="RefSeq" id="WP_176247573.1">
    <property type="nucleotide sequence ID" value="NZ_FXBL01000004.1"/>
</dbReference>
<dbReference type="InterPro" id="IPR003607">
    <property type="entry name" value="HD/PDEase_dom"/>
</dbReference>
<name>A0A1X7PGG5_9HYPH</name>
<gene>
    <name evidence="2" type="ORF">SAMN02982922_4144</name>
</gene>
<dbReference type="SMART" id="SM00065">
    <property type="entry name" value="GAF"/>
    <property type="match status" value="1"/>
</dbReference>
<evidence type="ECO:0000259" key="1">
    <source>
        <dbReference type="PROSITE" id="PS51832"/>
    </source>
</evidence>
<dbReference type="EMBL" id="FXBL01000004">
    <property type="protein sequence ID" value="SMH50365.1"/>
    <property type="molecule type" value="Genomic_DNA"/>
</dbReference>
<dbReference type="Gene3D" id="1.10.3210.10">
    <property type="entry name" value="Hypothetical protein af1432"/>
    <property type="match status" value="1"/>
</dbReference>
<dbReference type="PANTHER" id="PTHR45228:SF5">
    <property type="entry name" value="CYCLIC DI-GMP PHOSPHODIESTERASE VC_1348-RELATED"/>
    <property type="match status" value="1"/>
</dbReference>
<protein>
    <submittedName>
        <fullName evidence="2">GAF domain-containing protein</fullName>
    </submittedName>
</protein>
<dbReference type="SUPFAM" id="SSF55781">
    <property type="entry name" value="GAF domain-like"/>
    <property type="match status" value="1"/>
</dbReference>
<dbReference type="InterPro" id="IPR003018">
    <property type="entry name" value="GAF"/>
</dbReference>